<comment type="caution">
    <text evidence="1">The sequence shown here is derived from an EMBL/GenBank/DDBJ whole genome shotgun (WGS) entry which is preliminary data.</text>
</comment>
<dbReference type="EC" id="3.1.2.-" evidence="1"/>
<evidence type="ECO:0000313" key="2">
    <source>
        <dbReference type="Proteomes" id="UP001277761"/>
    </source>
</evidence>
<proteinExistence type="predicted"/>
<dbReference type="Gene3D" id="3.10.129.10">
    <property type="entry name" value="Hotdog Thioesterase"/>
    <property type="match status" value="1"/>
</dbReference>
<organism evidence="1 2">
    <name type="scientific">Patulibacter brassicae</name>
    <dbReference type="NCBI Taxonomy" id="1705717"/>
    <lineage>
        <taxon>Bacteria</taxon>
        <taxon>Bacillati</taxon>
        <taxon>Actinomycetota</taxon>
        <taxon>Thermoleophilia</taxon>
        <taxon>Solirubrobacterales</taxon>
        <taxon>Patulibacteraceae</taxon>
        <taxon>Patulibacter</taxon>
    </lineage>
</organism>
<keyword evidence="1" id="KW-0378">Hydrolase</keyword>
<sequence length="145" mass="16035">MTDVASTAPRWDAPLSPVVRFTIDLRWRDLDVMGHVWSGRYHEFLDEARGHVFAPIAGPDGLFPFVLARVELDHRRELLRADDRVTVEAAILAIGRSSVTVGHRVLRPDGAVAAEGTSLMVAFDLERRVARPVRDDERAALTAGA</sequence>
<evidence type="ECO:0000313" key="1">
    <source>
        <dbReference type="EMBL" id="MDX8153342.1"/>
    </source>
</evidence>
<name>A0ABU4VNB9_9ACTN</name>
<dbReference type="Pfam" id="PF13279">
    <property type="entry name" value="4HBT_2"/>
    <property type="match status" value="1"/>
</dbReference>
<dbReference type="Proteomes" id="UP001277761">
    <property type="component" value="Unassembled WGS sequence"/>
</dbReference>
<accession>A0ABU4VNB9</accession>
<reference evidence="1 2" key="1">
    <citation type="submission" date="2023-11" db="EMBL/GenBank/DDBJ databases">
        <authorList>
            <person name="Xu M."/>
            <person name="Jiang T."/>
        </authorList>
    </citation>
    <scope>NUCLEOTIDE SEQUENCE [LARGE SCALE GENOMIC DNA]</scope>
    <source>
        <strain evidence="1 2">SD</strain>
    </source>
</reference>
<gene>
    <name evidence="1" type="ORF">SK069_17215</name>
</gene>
<dbReference type="GO" id="GO:0016787">
    <property type="term" value="F:hydrolase activity"/>
    <property type="evidence" value="ECO:0007669"/>
    <property type="project" value="UniProtKB-KW"/>
</dbReference>
<protein>
    <submittedName>
        <fullName evidence="1">Acyl-CoA thioesterase</fullName>
        <ecNumber evidence="1">3.1.2.-</ecNumber>
    </submittedName>
</protein>
<dbReference type="RefSeq" id="WP_319955493.1">
    <property type="nucleotide sequence ID" value="NZ_JAXAVX010000013.1"/>
</dbReference>
<dbReference type="CDD" id="cd00586">
    <property type="entry name" value="4HBT"/>
    <property type="match status" value="1"/>
</dbReference>
<dbReference type="EMBL" id="JAXAVX010000013">
    <property type="protein sequence ID" value="MDX8153342.1"/>
    <property type="molecule type" value="Genomic_DNA"/>
</dbReference>
<dbReference type="SUPFAM" id="SSF54637">
    <property type="entry name" value="Thioesterase/thiol ester dehydrase-isomerase"/>
    <property type="match status" value="1"/>
</dbReference>
<keyword evidence="2" id="KW-1185">Reference proteome</keyword>
<dbReference type="InterPro" id="IPR029069">
    <property type="entry name" value="HotDog_dom_sf"/>
</dbReference>